<gene>
    <name evidence="1" type="ORF">GCM10011401_05460</name>
</gene>
<comment type="caution">
    <text evidence="1">The sequence shown here is derived from an EMBL/GenBank/DDBJ whole genome shotgun (WGS) entry which is preliminary data.</text>
</comment>
<proteinExistence type="predicted"/>
<reference evidence="1" key="2">
    <citation type="submission" date="2020-09" db="EMBL/GenBank/DDBJ databases">
        <authorList>
            <person name="Sun Q."/>
            <person name="Zhou Y."/>
        </authorList>
    </citation>
    <scope>NUCLEOTIDE SEQUENCE</scope>
    <source>
        <strain evidence="1">CGMCC 1.15388</strain>
    </source>
</reference>
<sequence>MFDAVRAKLFGDAEDPRERLRDIFGGDLPQSGQPPHAALMWAEEVRAQTPDSRSDSMKLTRALRQAEPRLTLRSATFLAQHTLGQAEDSE</sequence>
<accession>A0A917ANG9</accession>
<evidence type="ECO:0000313" key="2">
    <source>
        <dbReference type="Proteomes" id="UP000633136"/>
    </source>
</evidence>
<keyword evidence="2" id="KW-1185">Reference proteome</keyword>
<dbReference type="AlphaFoldDB" id="A0A917ANG9"/>
<dbReference type="Proteomes" id="UP000633136">
    <property type="component" value="Unassembled WGS sequence"/>
</dbReference>
<reference evidence="1" key="1">
    <citation type="journal article" date="2014" name="Int. J. Syst. Evol. Microbiol.">
        <title>Complete genome sequence of Corynebacterium casei LMG S-19264T (=DSM 44701T), isolated from a smear-ripened cheese.</title>
        <authorList>
            <consortium name="US DOE Joint Genome Institute (JGI-PGF)"/>
            <person name="Walter F."/>
            <person name="Albersmeier A."/>
            <person name="Kalinowski J."/>
            <person name="Ruckert C."/>
        </authorList>
    </citation>
    <scope>NUCLEOTIDE SEQUENCE</scope>
    <source>
        <strain evidence="1">CGMCC 1.15388</strain>
    </source>
</reference>
<evidence type="ECO:0000313" key="1">
    <source>
        <dbReference type="EMBL" id="GGE61474.1"/>
    </source>
</evidence>
<protein>
    <submittedName>
        <fullName evidence="1">Uncharacterized protein</fullName>
    </submittedName>
</protein>
<name>A0A917ANG9_9MICC</name>
<dbReference type="EMBL" id="BMIS01000002">
    <property type="protein sequence ID" value="GGE61474.1"/>
    <property type="molecule type" value="Genomic_DNA"/>
</dbReference>
<dbReference type="RefSeq" id="WP_188682603.1">
    <property type="nucleotide sequence ID" value="NZ_BMIS01000002.1"/>
</dbReference>
<organism evidence="1 2">
    <name type="scientific">Nesterenkonia cremea</name>
    <dbReference type="NCBI Taxonomy" id="1882340"/>
    <lineage>
        <taxon>Bacteria</taxon>
        <taxon>Bacillati</taxon>
        <taxon>Actinomycetota</taxon>
        <taxon>Actinomycetes</taxon>
        <taxon>Micrococcales</taxon>
        <taxon>Micrococcaceae</taxon>
        <taxon>Nesterenkonia</taxon>
    </lineage>
</organism>